<dbReference type="NCBIfam" id="NF033493">
    <property type="entry name" value="MetS_like_NSS"/>
    <property type="match status" value="1"/>
</dbReference>
<reference evidence="2 3" key="1">
    <citation type="journal article" date="2007" name="Genome Res.">
        <title>Genome sequence of a proteolytic (Group I) Clostridium botulinum strain Hall A and comparative analysis of the clostridial genomes.</title>
        <authorList>
            <person name="Sebaihia M."/>
            <person name="Peck M.W."/>
            <person name="Minton N.P."/>
            <person name="Thomson N.R."/>
            <person name="Holden M.T.G."/>
            <person name="Mitchell W.J."/>
            <person name="Carter A.T."/>
            <person name="Bentley S.D."/>
            <person name="Mason D.R."/>
            <person name="Crossman L."/>
            <person name="Paul C.J."/>
            <person name="Ivens A."/>
            <person name="Wells-Bennik M.H.J."/>
            <person name="Davis I.J."/>
            <person name="Cerdeno-Tarraga A.M."/>
            <person name="Churcher C."/>
            <person name="Quail M.A."/>
            <person name="Chillingworth T."/>
            <person name="Feltwell T."/>
            <person name="Fraser A."/>
            <person name="Goodhead I."/>
            <person name="Hance Z."/>
            <person name="Jagels K."/>
            <person name="Larke N."/>
            <person name="Maddison M."/>
            <person name="Moule S."/>
            <person name="Mungall K."/>
            <person name="Norbertczak H."/>
            <person name="Rabbinowitsch E."/>
            <person name="Sanders M."/>
            <person name="Simmonds M."/>
            <person name="White B."/>
            <person name="Whithead S."/>
            <person name="Parkhill J."/>
        </authorList>
    </citation>
    <scope>NUCLEOTIDE SEQUENCE [LARGE SCALE GENOMIC DNA]</scope>
    <source>
        <strain evidence="3">Hall / ATCC 3502 / NCTC 13319 / Type A [Sanger]</strain>
    </source>
</reference>
<dbReference type="PATRIC" id="fig|413999.7.peg.2004"/>
<dbReference type="Proteomes" id="UP000001986">
    <property type="component" value="Chromosome"/>
</dbReference>
<dbReference type="EMBL" id="AM412317">
    <property type="protein sequence ID" value="CAL83574.1"/>
    <property type="molecule type" value="Genomic_DNA"/>
</dbReference>
<keyword evidence="1" id="KW-1133">Transmembrane helix</keyword>
<keyword evidence="3" id="KW-1185">Reference proteome</keyword>
<gene>
    <name evidence="2" type="ordered locus">CBO2032</name>
</gene>
<protein>
    <submittedName>
        <fullName evidence="2">Membrane protein</fullName>
    </submittedName>
</protein>
<keyword evidence="1" id="KW-0812">Transmembrane</keyword>
<sequence length="49" mass="5335">MNKGVVIKMTLSATIFFGIGATVLWGGLLTTIIISMKKDTYSENSKIQN</sequence>
<dbReference type="HOGENOM" id="CLU_210189_5_1_9"/>
<evidence type="ECO:0000256" key="1">
    <source>
        <dbReference type="SAM" id="Phobius"/>
    </source>
</evidence>
<dbReference type="AlphaFoldDB" id="A5I3F6"/>
<proteinExistence type="predicted"/>
<keyword evidence="1" id="KW-0472">Membrane</keyword>
<feature type="transmembrane region" description="Helical" evidence="1">
    <location>
        <begin position="15"/>
        <end position="36"/>
    </location>
</feature>
<organism evidence="2 3">
    <name type="scientific">Clostridium botulinum (strain Hall / ATCC 3502 / NCTC 13319 / Type A)</name>
    <dbReference type="NCBI Taxonomy" id="441771"/>
    <lineage>
        <taxon>Bacteria</taxon>
        <taxon>Bacillati</taxon>
        <taxon>Bacillota</taxon>
        <taxon>Clostridia</taxon>
        <taxon>Eubacteriales</taxon>
        <taxon>Clostridiaceae</taxon>
        <taxon>Clostridium</taxon>
    </lineage>
</organism>
<accession>A5I3F6</accession>
<name>A5I3F6_CLOBH</name>
<dbReference type="KEGG" id="cbo:CBO2032"/>
<evidence type="ECO:0000313" key="2">
    <source>
        <dbReference type="EMBL" id="CAL83574.1"/>
    </source>
</evidence>
<evidence type="ECO:0000313" key="3">
    <source>
        <dbReference type="Proteomes" id="UP000001986"/>
    </source>
</evidence>